<gene>
    <name evidence="1" type="ORF">NSK_007495</name>
</gene>
<comment type="caution">
    <text evidence="1">The sequence shown here is derived from an EMBL/GenBank/DDBJ whole genome shotgun (WGS) entry which is preliminary data.</text>
</comment>
<evidence type="ECO:0000313" key="2">
    <source>
        <dbReference type="Proteomes" id="UP000355283"/>
    </source>
</evidence>
<dbReference type="AlphaFoldDB" id="A0A4D9CX34"/>
<sequence length="206" mass="22565">MFSEFKNMAANQMGNVASTGKDFKDKAGEQLKDKAKEVKSSLQGLFDPVGSPGKSAFFQKVKKDGLNPVELFESLFNSKAFENILDNVEIQHRIMEGVPILGAVSGFREASGRRLNDQETTAGFGKGVRNLLEMFKTSAKHALDPTLMNEKIAELSKSEDPEIQDLFKGASENDEASVLELKNLAARDLYPGRKLASAISMLTLFA</sequence>
<keyword evidence="2" id="KW-1185">Reference proteome</keyword>
<organism evidence="1 2">
    <name type="scientific">Nannochloropsis salina CCMP1776</name>
    <dbReference type="NCBI Taxonomy" id="1027361"/>
    <lineage>
        <taxon>Eukaryota</taxon>
        <taxon>Sar</taxon>
        <taxon>Stramenopiles</taxon>
        <taxon>Ochrophyta</taxon>
        <taxon>Eustigmatophyceae</taxon>
        <taxon>Eustigmatales</taxon>
        <taxon>Monodopsidaceae</taxon>
        <taxon>Microchloropsis</taxon>
        <taxon>Microchloropsis salina</taxon>
    </lineage>
</organism>
<dbReference type="Proteomes" id="UP000355283">
    <property type="component" value="Unassembled WGS sequence"/>
</dbReference>
<proteinExistence type="predicted"/>
<name>A0A4D9CX34_9STRA</name>
<accession>A0A4D9CX34</accession>
<protein>
    <submittedName>
        <fullName evidence="1">Uncharacterized protein</fullName>
    </submittedName>
</protein>
<dbReference type="EMBL" id="SDOX01000140">
    <property type="protein sequence ID" value="TFJ81149.1"/>
    <property type="molecule type" value="Genomic_DNA"/>
</dbReference>
<dbReference type="OrthoDB" id="4936998at2759"/>
<evidence type="ECO:0000313" key="1">
    <source>
        <dbReference type="EMBL" id="TFJ81149.1"/>
    </source>
</evidence>
<reference evidence="1 2" key="1">
    <citation type="submission" date="2019-01" db="EMBL/GenBank/DDBJ databases">
        <title>Nuclear Genome Assembly of the Microalgal Biofuel strain Nannochloropsis salina CCMP1776.</title>
        <authorList>
            <person name="Hovde B."/>
        </authorList>
    </citation>
    <scope>NUCLEOTIDE SEQUENCE [LARGE SCALE GENOMIC DNA]</scope>
    <source>
        <strain evidence="1 2">CCMP1776</strain>
    </source>
</reference>